<dbReference type="EC" id="2.4.1.-" evidence="10"/>
<dbReference type="PANTHER" id="PTHR12369">
    <property type="entry name" value="CHONDROITIN SYNTHASE"/>
    <property type="match status" value="1"/>
</dbReference>
<comment type="similarity">
    <text evidence="2 10">Belongs to the chondroitin N-acetylgalactosaminyltransferase family.</text>
</comment>
<dbReference type="GO" id="GO:0047238">
    <property type="term" value="F:glucuronosyl-N-acetylgalactosaminyl-proteoglycan 4-beta-N-acetylgalactosaminyltransferase activity"/>
    <property type="evidence" value="ECO:0007669"/>
    <property type="project" value="TreeGrafter"/>
</dbReference>
<evidence type="ECO:0000256" key="9">
    <source>
        <dbReference type="ARBA" id="ARBA00023180"/>
    </source>
</evidence>
<keyword evidence="3 10" id="KW-0808">Transferase</keyword>
<evidence type="ECO:0000256" key="7">
    <source>
        <dbReference type="ARBA" id="ARBA00023034"/>
    </source>
</evidence>
<keyword evidence="6" id="KW-1133">Transmembrane helix</keyword>
<reference evidence="12" key="1">
    <citation type="submission" date="2020-11" db="EMBL/GenBank/DDBJ databases">
        <authorList>
            <person name="Tran Van P."/>
        </authorList>
    </citation>
    <scope>NUCLEOTIDE SEQUENCE</scope>
</reference>
<sequence>MGPRRRRGLHAFLGFLLGLFLGLLLASPPALLSFLKENLTCTSSTGRTPPKSHQPPPVETDPLKIIDMLDLNENRHNSAKTLLFVGVMTAQKYLPTRAVAVYDTWGKELPGRIAFFSSGTSYPPPAKPRLPLVALRGVDDSYPPQKKSFLMLQYMWQNYGDRFEWFMRADDDVYVRPDKLEKLLRSVDSKKPQFIGQAGRGNQEEFGLLSLEYDENFCMGGPGVIMSRETLSRVAPHIKYCLKNLYTTHEDVELGRCVQKFAGIPCTWSYEMQTILYHNSSGSEAFTGSLKKKEVHHAITLHPIKQHTNMYRIHNYMKGVPFYFSSLVTSYRGQSTSTECSIAPAQHHACFQEGRALRVRNNFRRLITFLLLKLVFQASLGSSAIPTTGILEAPSLG</sequence>
<feature type="signal peptide" evidence="11">
    <location>
        <begin position="1"/>
        <end position="26"/>
    </location>
</feature>
<keyword evidence="7 10" id="KW-0333">Golgi apparatus</keyword>
<dbReference type="AlphaFoldDB" id="A0A7R9CJ16"/>
<evidence type="ECO:0000256" key="5">
    <source>
        <dbReference type="ARBA" id="ARBA00022968"/>
    </source>
</evidence>
<dbReference type="Gene3D" id="3.90.550.50">
    <property type="match status" value="1"/>
</dbReference>
<dbReference type="InterPro" id="IPR051227">
    <property type="entry name" value="CS_glycosyltransferase"/>
</dbReference>
<evidence type="ECO:0000313" key="12">
    <source>
        <dbReference type="EMBL" id="CAD7396229.1"/>
    </source>
</evidence>
<dbReference type="SUPFAM" id="SSF53448">
    <property type="entry name" value="Nucleotide-diphospho-sugar transferases"/>
    <property type="match status" value="1"/>
</dbReference>
<evidence type="ECO:0000256" key="3">
    <source>
        <dbReference type="ARBA" id="ARBA00022679"/>
    </source>
</evidence>
<comment type="subcellular location">
    <subcellularLocation>
        <location evidence="1 10">Golgi apparatus</location>
        <location evidence="1 10">Golgi stack membrane</location>
        <topology evidence="1 10">Single-pass type II membrane protein</topology>
    </subcellularLocation>
</comment>
<evidence type="ECO:0000256" key="2">
    <source>
        <dbReference type="ARBA" id="ARBA00009239"/>
    </source>
</evidence>
<dbReference type="PANTHER" id="PTHR12369:SF11">
    <property type="entry name" value="HEXOSYLTRANSFERASE"/>
    <property type="match status" value="1"/>
</dbReference>
<evidence type="ECO:0000256" key="4">
    <source>
        <dbReference type="ARBA" id="ARBA00022692"/>
    </source>
</evidence>
<feature type="chain" id="PRO_5030923511" description="Hexosyltransferase" evidence="11">
    <location>
        <begin position="27"/>
        <end position="397"/>
    </location>
</feature>
<evidence type="ECO:0000256" key="10">
    <source>
        <dbReference type="RuleBase" id="RU364016"/>
    </source>
</evidence>
<keyword evidence="8" id="KW-0472">Membrane</keyword>
<keyword evidence="4" id="KW-0812">Transmembrane</keyword>
<name>A0A7R9CJ16_TIMCR</name>
<evidence type="ECO:0000256" key="8">
    <source>
        <dbReference type="ARBA" id="ARBA00023136"/>
    </source>
</evidence>
<proteinExistence type="inferred from homology"/>
<evidence type="ECO:0000256" key="1">
    <source>
        <dbReference type="ARBA" id="ARBA00004447"/>
    </source>
</evidence>
<dbReference type="FunFam" id="3.90.550.50:FF:000004">
    <property type="entry name" value="Hexosyltransferase"/>
    <property type="match status" value="1"/>
</dbReference>
<dbReference type="EMBL" id="OC317337">
    <property type="protein sequence ID" value="CAD7396229.1"/>
    <property type="molecule type" value="Genomic_DNA"/>
</dbReference>
<protein>
    <recommendedName>
        <fullName evidence="10">Hexosyltransferase</fullName>
        <ecNumber evidence="10">2.4.1.-</ecNumber>
    </recommendedName>
</protein>
<dbReference type="InterPro" id="IPR008428">
    <property type="entry name" value="Chond_GalNAc"/>
</dbReference>
<keyword evidence="9" id="KW-0325">Glycoprotein</keyword>
<organism evidence="12">
    <name type="scientific">Timema cristinae</name>
    <name type="common">Walking stick</name>
    <dbReference type="NCBI Taxonomy" id="61476"/>
    <lineage>
        <taxon>Eukaryota</taxon>
        <taxon>Metazoa</taxon>
        <taxon>Ecdysozoa</taxon>
        <taxon>Arthropoda</taxon>
        <taxon>Hexapoda</taxon>
        <taxon>Insecta</taxon>
        <taxon>Pterygota</taxon>
        <taxon>Neoptera</taxon>
        <taxon>Polyneoptera</taxon>
        <taxon>Phasmatodea</taxon>
        <taxon>Timematodea</taxon>
        <taxon>Timematoidea</taxon>
        <taxon>Timematidae</taxon>
        <taxon>Timema</taxon>
    </lineage>
</organism>
<keyword evidence="5 10" id="KW-0735">Signal-anchor</keyword>
<keyword evidence="11" id="KW-0732">Signal</keyword>
<gene>
    <name evidence="12" type="ORF">TCEB3V08_LOCUS3506</name>
</gene>
<evidence type="ECO:0000256" key="11">
    <source>
        <dbReference type="SAM" id="SignalP"/>
    </source>
</evidence>
<dbReference type="InterPro" id="IPR029044">
    <property type="entry name" value="Nucleotide-diphossugar_trans"/>
</dbReference>
<dbReference type="Pfam" id="PF05679">
    <property type="entry name" value="CHGN"/>
    <property type="match status" value="1"/>
</dbReference>
<accession>A0A7R9CJ16</accession>
<evidence type="ECO:0000256" key="6">
    <source>
        <dbReference type="ARBA" id="ARBA00022989"/>
    </source>
</evidence>
<dbReference type="GO" id="GO:0032580">
    <property type="term" value="C:Golgi cisterna membrane"/>
    <property type="evidence" value="ECO:0007669"/>
    <property type="project" value="UniProtKB-SubCell"/>
</dbReference>